<evidence type="ECO:0008006" key="4">
    <source>
        <dbReference type="Google" id="ProtNLM"/>
    </source>
</evidence>
<feature type="transmembrane region" description="Helical" evidence="1">
    <location>
        <begin position="164"/>
        <end position="182"/>
    </location>
</feature>
<sequence length="240" mass="26886">MGKALFIINRYYSLIATIVINNYALFGTLNEAVSFRYFHWEGVGGLITCIVTETILLMRLYAMYALDKRILSLMLVGFVLSIASQGAVVGVASKNVTAYKDTETLLCVPLLPTFSYSFWIPRLAFETVLCILALIRGFQLHKDEIGETDWSGNDLMRILIRDSIGYYIVMFAIYLMCLVVWITNIDLAGISFGISVAFLCVSGNRFILTIRKATYSKRDQLSTSMARGVEADLLYAPSVE</sequence>
<feature type="transmembrane region" description="Helical" evidence="1">
    <location>
        <begin position="188"/>
        <end position="208"/>
    </location>
</feature>
<evidence type="ECO:0000313" key="2">
    <source>
        <dbReference type="EMBL" id="KAJ4476533.1"/>
    </source>
</evidence>
<organism evidence="2 3">
    <name type="scientific">Lentinula lateritia</name>
    <dbReference type="NCBI Taxonomy" id="40482"/>
    <lineage>
        <taxon>Eukaryota</taxon>
        <taxon>Fungi</taxon>
        <taxon>Dikarya</taxon>
        <taxon>Basidiomycota</taxon>
        <taxon>Agaricomycotina</taxon>
        <taxon>Agaricomycetes</taxon>
        <taxon>Agaricomycetidae</taxon>
        <taxon>Agaricales</taxon>
        <taxon>Marasmiineae</taxon>
        <taxon>Omphalotaceae</taxon>
        <taxon>Lentinula</taxon>
    </lineage>
</organism>
<evidence type="ECO:0000313" key="3">
    <source>
        <dbReference type="Proteomes" id="UP001150217"/>
    </source>
</evidence>
<keyword evidence="1" id="KW-0812">Transmembrane</keyword>
<name>A0ABQ8V7E6_9AGAR</name>
<feature type="transmembrane region" description="Helical" evidence="1">
    <location>
        <begin position="70"/>
        <end position="93"/>
    </location>
</feature>
<evidence type="ECO:0000256" key="1">
    <source>
        <dbReference type="SAM" id="Phobius"/>
    </source>
</evidence>
<dbReference type="Proteomes" id="UP001150217">
    <property type="component" value="Unassembled WGS sequence"/>
</dbReference>
<reference evidence="2" key="1">
    <citation type="submission" date="2022-08" db="EMBL/GenBank/DDBJ databases">
        <title>A Global Phylogenomic Analysis of the Shiitake Genus Lentinula.</title>
        <authorList>
            <consortium name="DOE Joint Genome Institute"/>
            <person name="Sierra-Patev S."/>
            <person name="Min B."/>
            <person name="Naranjo-Ortiz M."/>
            <person name="Looney B."/>
            <person name="Konkel Z."/>
            <person name="Slot J.C."/>
            <person name="Sakamoto Y."/>
            <person name="Steenwyk J.L."/>
            <person name="Rokas A."/>
            <person name="Carro J."/>
            <person name="Camarero S."/>
            <person name="Ferreira P."/>
            <person name="Molpeceres G."/>
            <person name="Ruiz-Duenas F.J."/>
            <person name="Serrano A."/>
            <person name="Henrissat B."/>
            <person name="Drula E."/>
            <person name="Hughes K.W."/>
            <person name="Mata J.L."/>
            <person name="Ishikawa N.K."/>
            <person name="Vargas-Isla R."/>
            <person name="Ushijima S."/>
            <person name="Smith C.A."/>
            <person name="Ahrendt S."/>
            <person name="Andreopoulos W."/>
            <person name="He G."/>
            <person name="Labutti K."/>
            <person name="Lipzen A."/>
            <person name="Ng V."/>
            <person name="Riley R."/>
            <person name="Sandor L."/>
            <person name="Barry K."/>
            <person name="Martinez A.T."/>
            <person name="Xiao Y."/>
            <person name="Gibbons J.G."/>
            <person name="Terashima K."/>
            <person name="Grigoriev I.V."/>
            <person name="Hibbett D.S."/>
        </authorList>
    </citation>
    <scope>NUCLEOTIDE SEQUENCE</scope>
    <source>
        <strain evidence="2">RHP3577 ss4</strain>
    </source>
</reference>
<feature type="transmembrane region" description="Helical" evidence="1">
    <location>
        <begin position="37"/>
        <end position="58"/>
    </location>
</feature>
<keyword evidence="3" id="KW-1185">Reference proteome</keyword>
<gene>
    <name evidence="2" type="ORF">C8R41DRAFT_533152</name>
</gene>
<feature type="transmembrane region" description="Helical" evidence="1">
    <location>
        <begin position="7"/>
        <end position="25"/>
    </location>
</feature>
<accession>A0ABQ8V7E6</accession>
<dbReference type="EMBL" id="JANVFT010000070">
    <property type="protein sequence ID" value="KAJ4476533.1"/>
    <property type="molecule type" value="Genomic_DNA"/>
</dbReference>
<proteinExistence type="predicted"/>
<comment type="caution">
    <text evidence="2">The sequence shown here is derived from an EMBL/GenBank/DDBJ whole genome shotgun (WGS) entry which is preliminary data.</text>
</comment>
<keyword evidence="1" id="KW-1133">Transmembrane helix</keyword>
<feature type="transmembrane region" description="Helical" evidence="1">
    <location>
        <begin position="113"/>
        <end position="135"/>
    </location>
</feature>
<protein>
    <recommendedName>
        <fullName evidence="4">Chitin synthase export chaperone</fullName>
    </recommendedName>
</protein>
<keyword evidence="1" id="KW-0472">Membrane</keyword>